<feature type="non-terminal residue" evidence="1">
    <location>
        <position position="1"/>
    </location>
</feature>
<dbReference type="EMBL" id="LAZR01062685">
    <property type="protein sequence ID" value="KKK61014.1"/>
    <property type="molecule type" value="Genomic_DNA"/>
</dbReference>
<organism evidence="1">
    <name type="scientific">marine sediment metagenome</name>
    <dbReference type="NCBI Taxonomy" id="412755"/>
    <lineage>
        <taxon>unclassified sequences</taxon>
        <taxon>metagenomes</taxon>
        <taxon>ecological metagenomes</taxon>
    </lineage>
</organism>
<accession>A0A0F8Z3N3</accession>
<proteinExistence type="predicted"/>
<dbReference type="AlphaFoldDB" id="A0A0F8Z3N3"/>
<reference evidence="1" key="1">
    <citation type="journal article" date="2015" name="Nature">
        <title>Complex archaea that bridge the gap between prokaryotes and eukaryotes.</title>
        <authorList>
            <person name="Spang A."/>
            <person name="Saw J.H."/>
            <person name="Jorgensen S.L."/>
            <person name="Zaremba-Niedzwiedzka K."/>
            <person name="Martijn J."/>
            <person name="Lind A.E."/>
            <person name="van Eijk R."/>
            <person name="Schleper C."/>
            <person name="Guy L."/>
            <person name="Ettema T.J."/>
        </authorList>
    </citation>
    <scope>NUCLEOTIDE SEQUENCE</scope>
</reference>
<gene>
    <name evidence="1" type="ORF">LCGC14_3018580</name>
</gene>
<comment type="caution">
    <text evidence="1">The sequence shown here is derived from an EMBL/GenBank/DDBJ whole genome shotgun (WGS) entry which is preliminary data.</text>
</comment>
<protein>
    <submittedName>
        <fullName evidence="1">Uncharacterized protein</fullName>
    </submittedName>
</protein>
<evidence type="ECO:0000313" key="1">
    <source>
        <dbReference type="EMBL" id="KKK61014.1"/>
    </source>
</evidence>
<name>A0A0F8Z3N3_9ZZZZ</name>
<sequence length="111" mass="11826">AVFRLGAQADEVGVVEFVLARFRQVAAFSGIQQNMLAKKLGGFSPQVLSRLANGESKTIPIDLLTNLAGWAAANSISLRWLFTGFGPMTVAPTSGCPFADLIRTLSERIAS</sequence>